<feature type="compositionally biased region" description="Basic and acidic residues" evidence="2">
    <location>
        <begin position="187"/>
        <end position="202"/>
    </location>
</feature>
<proteinExistence type="inferred from homology"/>
<evidence type="ECO:0000313" key="3">
    <source>
        <dbReference type="EMBL" id="KAF6314878.1"/>
    </source>
</evidence>
<sequence length="264" mass="29154">MGGDYPLNTSQELRSLQCGAQQMQKPHITKFQMEMLSALPTKVLESKERFISKDASSHSLIDSNSSSSTKLISEMNTKSGAFMSLRGNSESLHQDKVETENSADDLNFPLPATSLVDKKGHSPADIKRTLSKEIQKFLTIKLPVTNTISRGESQIHSLIANIQPPKLPARRAGTPQETKNNGVNSNDRAEIRQGTNREKSEPASRPSMSREIVRAERLKTLQPKTSGVLTTSKPGISQRINRETIVTTENPTPKLSVQDPNIRI</sequence>
<dbReference type="VEuPathDB" id="HostDB:LOC118667722"/>
<gene>
    <name evidence="3" type="ORF">mMyoMyo1_008653</name>
</gene>
<dbReference type="Proteomes" id="UP000527355">
    <property type="component" value="Unassembled WGS sequence"/>
</dbReference>
<reference evidence="3 4" key="1">
    <citation type="journal article" date="2020" name="Nature">
        <title>Six reference-quality genomes reveal evolution of bat adaptations.</title>
        <authorList>
            <person name="Jebb D."/>
            <person name="Huang Z."/>
            <person name="Pippel M."/>
            <person name="Hughes G.M."/>
            <person name="Lavrichenko K."/>
            <person name="Devanna P."/>
            <person name="Winkler S."/>
            <person name="Jermiin L.S."/>
            <person name="Skirmuntt E.C."/>
            <person name="Katzourakis A."/>
            <person name="Burkitt-Gray L."/>
            <person name="Ray D.A."/>
            <person name="Sullivan K.A.M."/>
            <person name="Roscito J.G."/>
            <person name="Kirilenko B.M."/>
            <person name="Davalos L.M."/>
            <person name="Corthals A.P."/>
            <person name="Power M.L."/>
            <person name="Jones G."/>
            <person name="Ransome R.D."/>
            <person name="Dechmann D.K.N."/>
            <person name="Locatelli A.G."/>
            <person name="Puechmaille S.J."/>
            <person name="Fedrigo O."/>
            <person name="Jarvis E.D."/>
            <person name="Hiller M."/>
            <person name="Vernes S.C."/>
            <person name="Myers E.W."/>
            <person name="Teeling E.C."/>
        </authorList>
    </citation>
    <scope>NUCLEOTIDE SEQUENCE [LARGE SCALE GENOMIC DNA]</scope>
    <source>
        <strain evidence="3">MMyoMyo1</strain>
        <tissue evidence="3">Flight muscle</tissue>
    </source>
</reference>
<comment type="similarity">
    <text evidence="1">Belongs to the SPATA31 family.</text>
</comment>
<protein>
    <submittedName>
        <fullName evidence="3">Uncharacterized protein</fullName>
    </submittedName>
</protein>
<dbReference type="PANTHER" id="PTHR21859">
    <property type="entry name" value="ACROSOME-SPECIFIC PROTEIN"/>
    <property type="match status" value="1"/>
</dbReference>
<evidence type="ECO:0000313" key="4">
    <source>
        <dbReference type="Proteomes" id="UP000527355"/>
    </source>
</evidence>
<evidence type="ECO:0000256" key="2">
    <source>
        <dbReference type="SAM" id="MobiDB-lite"/>
    </source>
</evidence>
<feature type="region of interest" description="Disordered" evidence="2">
    <location>
        <begin position="223"/>
        <end position="264"/>
    </location>
</feature>
<feature type="region of interest" description="Disordered" evidence="2">
    <location>
        <begin position="162"/>
        <end position="211"/>
    </location>
</feature>
<name>A0A7J7UPU4_MYOMY</name>
<accession>A0A7J7UPU4</accession>
<keyword evidence="4" id="KW-1185">Reference proteome</keyword>
<organism evidence="3 4">
    <name type="scientific">Myotis myotis</name>
    <name type="common">Greater mouse-eared bat</name>
    <name type="synonym">Vespertilio myotis</name>
    <dbReference type="NCBI Taxonomy" id="51298"/>
    <lineage>
        <taxon>Eukaryota</taxon>
        <taxon>Metazoa</taxon>
        <taxon>Chordata</taxon>
        <taxon>Craniata</taxon>
        <taxon>Vertebrata</taxon>
        <taxon>Euteleostomi</taxon>
        <taxon>Mammalia</taxon>
        <taxon>Eutheria</taxon>
        <taxon>Laurasiatheria</taxon>
        <taxon>Chiroptera</taxon>
        <taxon>Yangochiroptera</taxon>
        <taxon>Vespertilionidae</taxon>
        <taxon>Myotis</taxon>
    </lineage>
</organism>
<dbReference type="AlphaFoldDB" id="A0A7J7UPU4"/>
<feature type="compositionally biased region" description="Polar residues" evidence="2">
    <location>
        <begin position="175"/>
        <end position="186"/>
    </location>
</feature>
<evidence type="ECO:0000256" key="1">
    <source>
        <dbReference type="ARBA" id="ARBA00035009"/>
    </source>
</evidence>
<dbReference type="EMBL" id="JABWUV010000012">
    <property type="protein sequence ID" value="KAF6314878.1"/>
    <property type="molecule type" value="Genomic_DNA"/>
</dbReference>
<comment type="caution">
    <text evidence="3">The sequence shown here is derived from an EMBL/GenBank/DDBJ whole genome shotgun (WGS) entry which is preliminary data.</text>
</comment>
<dbReference type="PANTHER" id="PTHR21859:SF12">
    <property type="entry name" value="SPERMATOGENESIS-ASSOCIATED PROTEIN 31D1"/>
    <property type="match status" value="1"/>
</dbReference>